<dbReference type="Gene3D" id="1.25.40.20">
    <property type="entry name" value="Ankyrin repeat-containing domain"/>
    <property type="match status" value="1"/>
</dbReference>
<reference evidence="3 4" key="1">
    <citation type="journal article" date="2015" name="Genome Biol. Evol.">
        <title>Phylogenomic analyses indicate that early fungi evolved digesting cell walls of algal ancestors of land plants.</title>
        <authorList>
            <person name="Chang Y."/>
            <person name="Wang S."/>
            <person name="Sekimoto S."/>
            <person name="Aerts A.L."/>
            <person name="Choi C."/>
            <person name="Clum A."/>
            <person name="LaButti K.M."/>
            <person name="Lindquist E.A."/>
            <person name="Yee Ngan C."/>
            <person name="Ohm R.A."/>
            <person name="Salamov A.A."/>
            <person name="Grigoriev I.V."/>
            <person name="Spatafora J.W."/>
            <person name="Berbee M.L."/>
        </authorList>
    </citation>
    <scope>NUCLEOTIDE SEQUENCE [LARGE SCALE GENOMIC DNA]</scope>
    <source>
        <strain evidence="3 4">JEL478</strain>
    </source>
</reference>
<gene>
    <name evidence="3" type="ORF">M427DRAFT_302323</name>
</gene>
<feature type="compositionally biased region" description="Polar residues" evidence="2">
    <location>
        <begin position="343"/>
        <end position="365"/>
    </location>
</feature>
<feature type="compositionally biased region" description="Basic residues" evidence="2">
    <location>
        <begin position="538"/>
        <end position="548"/>
    </location>
</feature>
<dbReference type="SUPFAM" id="SSF48403">
    <property type="entry name" value="Ankyrin repeat"/>
    <property type="match status" value="1"/>
</dbReference>
<name>A0A139AH87_GONPJ</name>
<accession>A0A139AH87</accession>
<feature type="region of interest" description="Disordered" evidence="2">
    <location>
        <begin position="525"/>
        <end position="553"/>
    </location>
</feature>
<evidence type="ECO:0000313" key="3">
    <source>
        <dbReference type="EMBL" id="KXS16182.1"/>
    </source>
</evidence>
<evidence type="ECO:0000256" key="2">
    <source>
        <dbReference type="SAM" id="MobiDB-lite"/>
    </source>
</evidence>
<protein>
    <submittedName>
        <fullName evidence="3">Uncharacterized protein</fullName>
    </submittedName>
</protein>
<feature type="region of interest" description="Disordered" evidence="2">
    <location>
        <begin position="343"/>
        <end position="373"/>
    </location>
</feature>
<organism evidence="3 4">
    <name type="scientific">Gonapodya prolifera (strain JEL478)</name>
    <name type="common">Monoblepharis prolifera</name>
    <dbReference type="NCBI Taxonomy" id="1344416"/>
    <lineage>
        <taxon>Eukaryota</taxon>
        <taxon>Fungi</taxon>
        <taxon>Fungi incertae sedis</taxon>
        <taxon>Chytridiomycota</taxon>
        <taxon>Chytridiomycota incertae sedis</taxon>
        <taxon>Monoblepharidomycetes</taxon>
        <taxon>Monoblepharidales</taxon>
        <taxon>Gonapodyaceae</taxon>
        <taxon>Gonapodya</taxon>
    </lineage>
</organism>
<evidence type="ECO:0000313" key="4">
    <source>
        <dbReference type="Proteomes" id="UP000070544"/>
    </source>
</evidence>
<dbReference type="Pfam" id="PF00023">
    <property type="entry name" value="Ank"/>
    <property type="match status" value="1"/>
</dbReference>
<proteinExistence type="predicted"/>
<dbReference type="OrthoDB" id="10039052at2759"/>
<dbReference type="InterPro" id="IPR002110">
    <property type="entry name" value="Ankyrin_rpt"/>
</dbReference>
<dbReference type="PROSITE" id="PS50088">
    <property type="entry name" value="ANK_REPEAT"/>
    <property type="match status" value="1"/>
</dbReference>
<keyword evidence="1" id="KW-0040">ANK repeat</keyword>
<dbReference type="PROSITE" id="PS50297">
    <property type="entry name" value="ANK_REP_REGION"/>
    <property type="match status" value="1"/>
</dbReference>
<dbReference type="Proteomes" id="UP000070544">
    <property type="component" value="Unassembled WGS sequence"/>
</dbReference>
<dbReference type="SMART" id="SM00248">
    <property type="entry name" value="ANK"/>
    <property type="match status" value="2"/>
</dbReference>
<evidence type="ECO:0000256" key="1">
    <source>
        <dbReference type="PROSITE-ProRule" id="PRU00023"/>
    </source>
</evidence>
<dbReference type="AlphaFoldDB" id="A0A139AH87"/>
<keyword evidence="4" id="KW-1185">Reference proteome</keyword>
<feature type="repeat" description="ANK" evidence="1">
    <location>
        <begin position="67"/>
        <end position="99"/>
    </location>
</feature>
<sequence>MGAASSRSPSPQTQDRDLVAAAERGDSEGLVLLLESGARPNKAWKRVVLRARVSAGGGRTEASDERDCETPLAAAIIKGREDVVRGLLRGGADPNARQEWCIAGHKRGGNAWSTHEWETRRWPVRYEYSCALALALGRGADVTDKLNSLGKSVARFISREPSLQDLADRGCVRINHEGPTVVLDNPKSSNDTSKLVRIVPNIGIVRALLDGGAQVTDEILRLSTQIPDRRFVEAFEQHLVQESIRRSDEEKKSSAHGPRMVVKIVVVIRKPWLREEKEGLMKLNLGQKIFCVREYPDGRGYGRNLSTNRYDYFALSCVKDFKPELRTKTWPILNLPRSVSRISETPGSRLSVPSGTYEPPTSTAGGATPDDRLSSRLSRRWSNLNLSASFRHSVDGSITVPPALPAGAVTSAADGTQSARSSLEHALSPAPIARPGSRTSTYSNRKSALLSSIALPLPRPWSRQSIEGISMFSPTISPPPIPRSSPPLNLVSPAPNPGGEPDPAEELVRVPRRMHSLTHVLPEYIGENPAGTAGPERHHTRARTRSRSRSPESLRQAQLMGMHRMAVKSFATDASRDSTLHDCFRSTHTYSLGGSDAVDVDGDGDGGSIFTPQPVKHGVLSKRVTFSCKTDVDLDVGMLESSDSAVTVTSVKERERDAVEESSLFGDAEKRAMNVIPVLEVTAPEVC</sequence>
<dbReference type="EMBL" id="KQ965756">
    <property type="protein sequence ID" value="KXS16182.1"/>
    <property type="molecule type" value="Genomic_DNA"/>
</dbReference>
<dbReference type="InterPro" id="IPR036770">
    <property type="entry name" value="Ankyrin_rpt-contain_sf"/>
</dbReference>